<evidence type="ECO:0000313" key="4">
    <source>
        <dbReference type="EMBL" id="VVW92278.1"/>
    </source>
</evidence>
<dbReference type="SUPFAM" id="SSF52540">
    <property type="entry name" value="P-loop containing nucleoside triphosphate hydrolases"/>
    <property type="match status" value="1"/>
</dbReference>
<reference evidence="4" key="1">
    <citation type="submission" date="2019-09" db="EMBL/GenBank/DDBJ databases">
        <authorList>
            <person name="Zhang L."/>
        </authorList>
    </citation>
    <scope>NUCLEOTIDE SEQUENCE</scope>
</reference>
<dbReference type="FunFam" id="1.10.10.10:FF:000322">
    <property type="entry name" value="Probable disease resistance protein At1g63360"/>
    <property type="match status" value="1"/>
</dbReference>
<dbReference type="Pfam" id="PF23559">
    <property type="entry name" value="WHD_DRP"/>
    <property type="match status" value="1"/>
</dbReference>
<dbReference type="Gene3D" id="1.10.10.10">
    <property type="entry name" value="Winged helix-like DNA-binding domain superfamily/Winged helix DNA-binding domain"/>
    <property type="match status" value="1"/>
</dbReference>
<dbReference type="EMBL" id="LR722445">
    <property type="protein sequence ID" value="VVW92278.1"/>
    <property type="molecule type" value="Genomic_DNA"/>
</dbReference>
<gene>
    <name evidence="4" type="ORF">NYM_LOCUS31152</name>
</gene>
<evidence type="ECO:0000259" key="3">
    <source>
        <dbReference type="Pfam" id="PF23559"/>
    </source>
</evidence>
<dbReference type="InterPro" id="IPR027417">
    <property type="entry name" value="P-loop_NTPase"/>
</dbReference>
<organism evidence="4">
    <name type="scientific">Nymphaea colorata</name>
    <name type="common">pocket water lily</name>
    <dbReference type="NCBI Taxonomy" id="210225"/>
    <lineage>
        <taxon>Eukaryota</taxon>
        <taxon>Viridiplantae</taxon>
        <taxon>Streptophyta</taxon>
        <taxon>Embryophyta</taxon>
        <taxon>Tracheophyta</taxon>
        <taxon>Spermatophyta</taxon>
        <taxon>Magnoliopsida</taxon>
        <taxon>Nymphaeales</taxon>
        <taxon>Nymphaeaceae</taxon>
        <taxon>Nymphaea</taxon>
    </lineage>
</organism>
<dbReference type="PANTHER" id="PTHR23155">
    <property type="entry name" value="DISEASE RESISTANCE PROTEIN RP"/>
    <property type="match status" value="1"/>
</dbReference>
<protein>
    <recommendedName>
        <fullName evidence="3">Disease resistance protein winged helix domain-containing protein</fullName>
    </recommendedName>
</protein>
<keyword evidence="2" id="KW-0611">Plant defense</keyword>
<dbReference type="InterPro" id="IPR058922">
    <property type="entry name" value="WHD_DRP"/>
</dbReference>
<dbReference type="AlphaFoldDB" id="A0A5K1HXF6"/>
<accession>A0A5K1HXF6</accession>
<dbReference type="InterPro" id="IPR036388">
    <property type="entry name" value="WH-like_DNA-bd_sf"/>
</dbReference>
<dbReference type="PANTHER" id="PTHR23155:SF1221">
    <property type="entry name" value="OS11G0481150 PROTEIN"/>
    <property type="match status" value="1"/>
</dbReference>
<proteinExistence type="predicted"/>
<dbReference type="GO" id="GO:0098542">
    <property type="term" value="P:defense response to other organism"/>
    <property type="evidence" value="ECO:0007669"/>
    <property type="project" value="TreeGrafter"/>
</dbReference>
<evidence type="ECO:0000256" key="1">
    <source>
        <dbReference type="ARBA" id="ARBA00022737"/>
    </source>
</evidence>
<sequence length="179" mass="20489">MVGSMIHTKKMSREDWKSVVDSKIWEWKTPAASSSSIEIGGDILSGLMLSYDDLPYYLKSCFVYCSIYPKDYEIERETLIMQWVAHGLIEAGIDVKATTNQYIEYLIRRCLIEEIDLKSIKLHDILHDLALYIGGREYGHPSTTEHTCHLSLLGVHDAEAHKSIEYLSLVKYLDLSNSK</sequence>
<dbReference type="InterPro" id="IPR044974">
    <property type="entry name" value="Disease_R_plants"/>
</dbReference>
<name>A0A5K1HXF6_9MAGN</name>
<keyword evidence="1" id="KW-0677">Repeat</keyword>
<feature type="domain" description="Disease resistance protein winged helix" evidence="3">
    <location>
        <begin position="67"/>
        <end position="130"/>
    </location>
</feature>
<evidence type="ECO:0000256" key="2">
    <source>
        <dbReference type="ARBA" id="ARBA00022821"/>
    </source>
</evidence>